<dbReference type="InterPro" id="IPR010730">
    <property type="entry name" value="HET"/>
</dbReference>
<evidence type="ECO:0000313" key="2">
    <source>
        <dbReference type="EMBL" id="KAF2760805.1"/>
    </source>
</evidence>
<dbReference type="RefSeq" id="XP_033603256.1">
    <property type="nucleotide sequence ID" value="XM_033741693.1"/>
</dbReference>
<dbReference type="OrthoDB" id="5362512at2759"/>
<feature type="domain" description="Heterokaryon incompatibility" evidence="1">
    <location>
        <begin position="56"/>
        <end position="212"/>
    </location>
</feature>
<sequence>METCREEHTRCKKLLTNPHAPFIPRRLLKIDVPLGANIRIVESDKEFQSTVTGLLYATLSHAWGNHKIHKFDTLTKDNQKLFEASGIEWSRLPKTFQEAILVAKHLGLSWLWIDSLCIIQQGDGGTDWTFQAPLMHQVYRSALCNIAAADSCNATMGLFRDRQRSSFLPAHFRTPARTKVYTNRNWSVFRKDWWESELLRLYLYSRAWVFQERMLAARIVHYGRNQVFWDCAELTASEVFPQGLPYALDGRAASDRHWRMRLHERKLFEAHQTWGRGDDSIENFWQLAVGNYTRCNLTKWKDKLKALEGVAVLVEEATGDKYHGGLWLIHLVEQLAWRVATPSQRPAPDPKENDIHRFPTWSWASIRGMI</sequence>
<dbReference type="Proteomes" id="UP000799437">
    <property type="component" value="Unassembled WGS sequence"/>
</dbReference>
<dbReference type="EMBL" id="ML996567">
    <property type="protein sequence ID" value="KAF2760805.1"/>
    <property type="molecule type" value="Genomic_DNA"/>
</dbReference>
<evidence type="ECO:0000259" key="1">
    <source>
        <dbReference type="Pfam" id="PF06985"/>
    </source>
</evidence>
<dbReference type="PANTHER" id="PTHR33112">
    <property type="entry name" value="DOMAIN PROTEIN, PUTATIVE-RELATED"/>
    <property type="match status" value="1"/>
</dbReference>
<evidence type="ECO:0000313" key="3">
    <source>
        <dbReference type="Proteomes" id="UP000799437"/>
    </source>
</evidence>
<dbReference type="Pfam" id="PF06985">
    <property type="entry name" value="HET"/>
    <property type="match status" value="1"/>
</dbReference>
<proteinExistence type="predicted"/>
<dbReference type="AlphaFoldDB" id="A0A6A6WE44"/>
<gene>
    <name evidence="2" type="ORF">EJ05DRAFT_435325</name>
</gene>
<reference evidence="2" key="1">
    <citation type="journal article" date="2020" name="Stud. Mycol.">
        <title>101 Dothideomycetes genomes: a test case for predicting lifestyles and emergence of pathogens.</title>
        <authorList>
            <person name="Haridas S."/>
            <person name="Albert R."/>
            <person name="Binder M."/>
            <person name="Bloem J."/>
            <person name="Labutti K."/>
            <person name="Salamov A."/>
            <person name="Andreopoulos B."/>
            <person name="Baker S."/>
            <person name="Barry K."/>
            <person name="Bills G."/>
            <person name="Bluhm B."/>
            <person name="Cannon C."/>
            <person name="Castanera R."/>
            <person name="Culley D."/>
            <person name="Daum C."/>
            <person name="Ezra D."/>
            <person name="Gonzalez J."/>
            <person name="Henrissat B."/>
            <person name="Kuo A."/>
            <person name="Liang C."/>
            <person name="Lipzen A."/>
            <person name="Lutzoni F."/>
            <person name="Magnuson J."/>
            <person name="Mondo S."/>
            <person name="Nolan M."/>
            <person name="Ohm R."/>
            <person name="Pangilinan J."/>
            <person name="Park H.-J."/>
            <person name="Ramirez L."/>
            <person name="Alfaro M."/>
            <person name="Sun H."/>
            <person name="Tritt A."/>
            <person name="Yoshinaga Y."/>
            <person name="Zwiers L.-H."/>
            <person name="Turgeon B."/>
            <person name="Goodwin S."/>
            <person name="Spatafora J."/>
            <person name="Crous P."/>
            <person name="Grigoriev I."/>
        </authorList>
    </citation>
    <scope>NUCLEOTIDE SEQUENCE</scope>
    <source>
        <strain evidence="2">CBS 121739</strain>
    </source>
</reference>
<accession>A0A6A6WE44</accession>
<dbReference type="PANTHER" id="PTHR33112:SF10">
    <property type="entry name" value="TOL"/>
    <property type="match status" value="1"/>
</dbReference>
<protein>
    <submittedName>
        <fullName evidence="2">HET-domain-containing protein</fullName>
    </submittedName>
</protein>
<feature type="non-terminal residue" evidence="2">
    <location>
        <position position="370"/>
    </location>
</feature>
<name>A0A6A6WE44_9PEZI</name>
<dbReference type="GeneID" id="54482747"/>
<organism evidence="2 3">
    <name type="scientific">Pseudovirgaria hyperparasitica</name>
    <dbReference type="NCBI Taxonomy" id="470096"/>
    <lineage>
        <taxon>Eukaryota</taxon>
        <taxon>Fungi</taxon>
        <taxon>Dikarya</taxon>
        <taxon>Ascomycota</taxon>
        <taxon>Pezizomycotina</taxon>
        <taxon>Dothideomycetes</taxon>
        <taxon>Dothideomycetes incertae sedis</taxon>
        <taxon>Acrospermales</taxon>
        <taxon>Acrospermaceae</taxon>
        <taxon>Pseudovirgaria</taxon>
    </lineage>
</organism>
<keyword evidence="3" id="KW-1185">Reference proteome</keyword>